<dbReference type="EMBL" id="BAUT01000007">
    <property type="protein sequence ID" value="GAE25168.1"/>
    <property type="molecule type" value="Genomic_DNA"/>
</dbReference>
<dbReference type="InterPro" id="IPR018490">
    <property type="entry name" value="cNMP-bd_dom_sf"/>
</dbReference>
<proteinExistence type="predicted"/>
<dbReference type="Proteomes" id="UP000018890">
    <property type="component" value="Unassembled WGS sequence"/>
</dbReference>
<name>W4Q0B7_9BACI</name>
<dbReference type="AlphaFoldDB" id="W4Q0B7"/>
<dbReference type="SUPFAM" id="SSF51206">
    <property type="entry name" value="cAMP-binding domain-like"/>
    <property type="match status" value="1"/>
</dbReference>
<dbReference type="InterPro" id="IPR014710">
    <property type="entry name" value="RmlC-like_jellyroll"/>
</dbReference>
<evidence type="ECO:0000259" key="3">
    <source>
        <dbReference type="PROSITE" id="PS50042"/>
    </source>
</evidence>
<accession>W4Q0B7</accession>
<comment type="caution">
    <text evidence="4">The sequence shown here is derived from an EMBL/GenBank/DDBJ whole genome shotgun (WGS) entry which is preliminary data.</text>
</comment>
<feature type="transmembrane region" description="Helical" evidence="2">
    <location>
        <begin position="238"/>
        <end position="260"/>
    </location>
</feature>
<dbReference type="PROSITE" id="PS50042">
    <property type="entry name" value="CNMP_BINDING_3"/>
    <property type="match status" value="1"/>
</dbReference>
<dbReference type="GO" id="GO:0004175">
    <property type="term" value="F:endopeptidase activity"/>
    <property type="evidence" value="ECO:0007669"/>
    <property type="project" value="UniProtKB-ARBA"/>
</dbReference>
<gene>
    <name evidence="4" type="ORF">JCM9140_1146</name>
</gene>
<evidence type="ECO:0000313" key="5">
    <source>
        <dbReference type="Proteomes" id="UP000018890"/>
    </source>
</evidence>
<keyword evidence="1" id="KW-0010">Activator</keyword>
<keyword evidence="2" id="KW-0472">Membrane</keyword>
<dbReference type="Pfam" id="PF00027">
    <property type="entry name" value="cNMP_binding"/>
    <property type="match status" value="1"/>
</dbReference>
<evidence type="ECO:0000313" key="4">
    <source>
        <dbReference type="EMBL" id="GAE25168.1"/>
    </source>
</evidence>
<dbReference type="InterPro" id="IPR000595">
    <property type="entry name" value="cNMP-bd_dom"/>
</dbReference>
<feature type="transmembrane region" description="Helical" evidence="2">
    <location>
        <begin position="191"/>
        <end position="213"/>
    </location>
</feature>
<feature type="transmembrane region" description="Helical" evidence="2">
    <location>
        <begin position="342"/>
        <end position="360"/>
    </location>
</feature>
<dbReference type="SMART" id="SM00100">
    <property type="entry name" value="cNMP"/>
    <property type="match status" value="1"/>
</dbReference>
<feature type="transmembrane region" description="Helical" evidence="2">
    <location>
        <begin position="372"/>
        <end position="389"/>
    </location>
</feature>
<dbReference type="Pfam" id="PF02517">
    <property type="entry name" value="Rce1-like"/>
    <property type="match status" value="1"/>
</dbReference>
<keyword evidence="2" id="KW-0812">Transmembrane</keyword>
<feature type="transmembrane region" description="Helical" evidence="2">
    <location>
        <begin position="319"/>
        <end position="336"/>
    </location>
</feature>
<organism evidence="4 5">
    <name type="scientific">Halalkalibacter wakoensis JCM 9140</name>
    <dbReference type="NCBI Taxonomy" id="1236970"/>
    <lineage>
        <taxon>Bacteria</taxon>
        <taxon>Bacillati</taxon>
        <taxon>Bacillota</taxon>
        <taxon>Bacilli</taxon>
        <taxon>Bacillales</taxon>
        <taxon>Bacillaceae</taxon>
        <taxon>Halalkalibacter</taxon>
    </lineage>
</organism>
<feature type="domain" description="Cyclic nucleotide-binding" evidence="3">
    <location>
        <begin position="17"/>
        <end position="103"/>
    </location>
</feature>
<dbReference type="Gene3D" id="2.60.120.10">
    <property type="entry name" value="Jelly Rolls"/>
    <property type="match status" value="1"/>
</dbReference>
<sequence length="390" mass="44414">MINTNRDVYTEMQKNHLTNDLTEIEIRTLRKFSEVVQYEQGDYIMNEGESSQFLYLIEAGNVFLYKNDSEVGKKHLISTLSPGEVFGDRALFEQAGQQQQSAISQGVTSIMKINIAMLFAANHYKDLQATLLNKVAFQLSSELNKKNVHFIARKSEEKKTYQALGVLTISLLTVLSIYTLLLISLTQLVEFIGVSTYVDVSLIVGFALMMGIIMKKSGYSFEEFGVTTKHWKKHSKEAILLTSPILLFFFILKWALITFIPAFSHIPLFNLEATFEDIGFSYPMFAFSVIIYILFSIVQEFIARAGLQSALYKFLPNTKRKVLISIVVSNLLFAMAHSHINIWFALTAFIPGLFWGWMFARQRSIVGVSISHMMIGIWVLFILGFTQFVM</sequence>
<keyword evidence="2" id="KW-1133">Transmembrane helix</keyword>
<dbReference type="InterPro" id="IPR003675">
    <property type="entry name" value="Rce1/LyrA-like_dom"/>
</dbReference>
<dbReference type="GO" id="GO:0080120">
    <property type="term" value="P:CAAX-box protein maturation"/>
    <property type="evidence" value="ECO:0007669"/>
    <property type="project" value="UniProtKB-ARBA"/>
</dbReference>
<dbReference type="RefSeq" id="WP_052002071.1">
    <property type="nucleotide sequence ID" value="NZ_BAUT01000007.1"/>
</dbReference>
<evidence type="ECO:0000256" key="2">
    <source>
        <dbReference type="SAM" id="Phobius"/>
    </source>
</evidence>
<keyword evidence="4" id="KW-0645">Protease</keyword>
<evidence type="ECO:0000256" key="1">
    <source>
        <dbReference type="ARBA" id="ARBA00023159"/>
    </source>
</evidence>
<feature type="transmembrane region" description="Helical" evidence="2">
    <location>
        <begin position="280"/>
        <end position="298"/>
    </location>
</feature>
<dbReference type="GO" id="GO:0006508">
    <property type="term" value="P:proteolysis"/>
    <property type="evidence" value="ECO:0007669"/>
    <property type="project" value="UniProtKB-KW"/>
</dbReference>
<dbReference type="OrthoDB" id="449657at2"/>
<feature type="transmembrane region" description="Helical" evidence="2">
    <location>
        <begin position="163"/>
        <end position="185"/>
    </location>
</feature>
<keyword evidence="5" id="KW-1185">Reference proteome</keyword>
<keyword evidence="4" id="KW-0378">Hydrolase</keyword>
<reference evidence="4" key="1">
    <citation type="journal article" date="2014" name="Genome Announc.">
        <title>Draft Genome Sequences of Three Alkaliphilic Bacillus Strains, Bacillus wakoensis JCM 9140T, Bacillus akibai JCM 9157T, and Bacillus hemicellulosilyticus JCM 9152T.</title>
        <authorList>
            <person name="Yuki M."/>
            <person name="Oshima K."/>
            <person name="Suda W."/>
            <person name="Oshida Y."/>
            <person name="Kitamura K."/>
            <person name="Iida T."/>
            <person name="Hattori M."/>
            <person name="Ohkuma M."/>
        </authorList>
    </citation>
    <scope>NUCLEOTIDE SEQUENCE [LARGE SCALE GENOMIC DNA]</scope>
    <source>
        <strain evidence="4">JCM 9140</strain>
    </source>
</reference>
<dbReference type="CDD" id="cd00038">
    <property type="entry name" value="CAP_ED"/>
    <property type="match status" value="1"/>
</dbReference>
<protein>
    <submittedName>
        <fullName evidence="4">CAAX amino terminal protease family protein</fullName>
    </submittedName>
</protein>
<dbReference type="STRING" id="1236970.JCM9140_1146"/>